<feature type="compositionally biased region" description="Polar residues" evidence="1">
    <location>
        <begin position="7"/>
        <end position="22"/>
    </location>
</feature>
<gene>
    <name evidence="2" type="ORF">FD22_GL002110</name>
</gene>
<dbReference type="Proteomes" id="UP000051181">
    <property type="component" value="Unassembled WGS sequence"/>
</dbReference>
<evidence type="ECO:0008006" key="4">
    <source>
        <dbReference type="Google" id="ProtNLM"/>
    </source>
</evidence>
<feature type="region of interest" description="Disordered" evidence="1">
    <location>
        <begin position="1"/>
        <end position="22"/>
    </location>
</feature>
<dbReference type="EMBL" id="AZCN01000067">
    <property type="protein sequence ID" value="KRK14769.1"/>
    <property type="molecule type" value="Genomic_DNA"/>
</dbReference>
<protein>
    <recommendedName>
        <fullName evidence="4">WxL domain-containing protein</fullName>
    </recommendedName>
</protein>
<evidence type="ECO:0000256" key="1">
    <source>
        <dbReference type="SAM" id="MobiDB-lite"/>
    </source>
</evidence>
<dbReference type="GeneID" id="65915753"/>
<sequence>MDGNVNRDATQNSDQRINLTDTRSTDRNWQLKAVMTDFENGNDTITVGLGSGIGLDIENGGAAVVNPIDSSGAQVVISSENAIHHRDTNQQYSLTTNTDLTLDRNELLPTTAAGTTFQSDITWTLEDGLTF</sequence>
<proteinExistence type="predicted"/>
<organism evidence="2 3">
    <name type="scientific">Loigolactobacillus coryniformis subsp. coryniformis KCTC 3167 = DSM 20001</name>
    <dbReference type="NCBI Taxonomy" id="913848"/>
    <lineage>
        <taxon>Bacteria</taxon>
        <taxon>Bacillati</taxon>
        <taxon>Bacillota</taxon>
        <taxon>Bacilli</taxon>
        <taxon>Lactobacillales</taxon>
        <taxon>Lactobacillaceae</taxon>
        <taxon>Loigolactobacillus</taxon>
    </lineage>
</organism>
<dbReference type="PATRIC" id="fig|913848.6.peg.2156"/>
<dbReference type="AlphaFoldDB" id="A0A0R1F579"/>
<evidence type="ECO:0000313" key="3">
    <source>
        <dbReference type="Proteomes" id="UP000051181"/>
    </source>
</evidence>
<accession>A0A0R1F579</accession>
<evidence type="ECO:0000313" key="2">
    <source>
        <dbReference type="EMBL" id="KRK14769.1"/>
    </source>
</evidence>
<comment type="caution">
    <text evidence="2">The sequence shown here is derived from an EMBL/GenBank/DDBJ whole genome shotgun (WGS) entry which is preliminary data.</text>
</comment>
<reference evidence="2 3" key="1">
    <citation type="journal article" date="2015" name="Genome Announc.">
        <title>Expanding the biotechnology potential of lactobacilli through comparative genomics of 213 strains and associated genera.</title>
        <authorList>
            <person name="Sun Z."/>
            <person name="Harris H.M."/>
            <person name="McCann A."/>
            <person name="Guo C."/>
            <person name="Argimon S."/>
            <person name="Zhang W."/>
            <person name="Yang X."/>
            <person name="Jeffery I.B."/>
            <person name="Cooney J.C."/>
            <person name="Kagawa T.F."/>
            <person name="Liu W."/>
            <person name="Song Y."/>
            <person name="Salvetti E."/>
            <person name="Wrobel A."/>
            <person name="Rasinkangas P."/>
            <person name="Parkhill J."/>
            <person name="Rea M.C."/>
            <person name="O'Sullivan O."/>
            <person name="Ritari J."/>
            <person name="Douillard F.P."/>
            <person name="Paul Ross R."/>
            <person name="Yang R."/>
            <person name="Briner A.E."/>
            <person name="Felis G.E."/>
            <person name="de Vos W.M."/>
            <person name="Barrangou R."/>
            <person name="Klaenhammer T.R."/>
            <person name="Caufield P.W."/>
            <person name="Cui Y."/>
            <person name="Zhang H."/>
            <person name="O'Toole P.W."/>
        </authorList>
    </citation>
    <scope>NUCLEOTIDE SEQUENCE [LARGE SCALE GENOMIC DNA]</scope>
    <source>
        <strain evidence="2 3">DSM 20001</strain>
    </source>
</reference>
<dbReference type="RefSeq" id="WP_056943308.1">
    <property type="nucleotide sequence ID" value="NZ_AZCN01000067.1"/>
</dbReference>
<name>A0A0R1F579_9LACO</name>